<reference evidence="1 2" key="1">
    <citation type="submission" date="2016-05" db="EMBL/GenBank/DDBJ databases">
        <title>A degradative enzymes factory behind the ericoid mycorrhizal symbiosis.</title>
        <authorList>
            <consortium name="DOE Joint Genome Institute"/>
            <person name="Martino E."/>
            <person name="Morin E."/>
            <person name="Grelet G."/>
            <person name="Kuo A."/>
            <person name="Kohler A."/>
            <person name="Daghino S."/>
            <person name="Barry K."/>
            <person name="Choi C."/>
            <person name="Cichocki N."/>
            <person name="Clum A."/>
            <person name="Copeland A."/>
            <person name="Hainaut M."/>
            <person name="Haridas S."/>
            <person name="Labutti K."/>
            <person name="Lindquist E."/>
            <person name="Lipzen A."/>
            <person name="Khouja H.-R."/>
            <person name="Murat C."/>
            <person name="Ohm R."/>
            <person name="Olson A."/>
            <person name="Spatafora J."/>
            <person name="Veneault-Fourrey C."/>
            <person name="Henrissat B."/>
            <person name="Grigoriev I."/>
            <person name="Martin F."/>
            <person name="Perotto S."/>
        </authorList>
    </citation>
    <scope>NUCLEOTIDE SEQUENCE [LARGE SCALE GENOMIC DNA]</scope>
    <source>
        <strain evidence="1 2">UAMH 7357</strain>
    </source>
</reference>
<proteinExistence type="predicted"/>
<dbReference type="Proteomes" id="UP000235672">
    <property type="component" value="Unassembled WGS sequence"/>
</dbReference>
<dbReference type="EMBL" id="KZ613474">
    <property type="protein sequence ID" value="PMD23547.1"/>
    <property type="molecule type" value="Genomic_DNA"/>
</dbReference>
<protein>
    <submittedName>
        <fullName evidence="1">Uncharacterized protein</fullName>
    </submittedName>
</protein>
<organism evidence="1 2">
    <name type="scientific">Hyaloscypha hepaticicola</name>
    <dbReference type="NCBI Taxonomy" id="2082293"/>
    <lineage>
        <taxon>Eukaryota</taxon>
        <taxon>Fungi</taxon>
        <taxon>Dikarya</taxon>
        <taxon>Ascomycota</taxon>
        <taxon>Pezizomycotina</taxon>
        <taxon>Leotiomycetes</taxon>
        <taxon>Helotiales</taxon>
        <taxon>Hyaloscyphaceae</taxon>
        <taxon>Hyaloscypha</taxon>
    </lineage>
</organism>
<dbReference type="AlphaFoldDB" id="A0A2J6QBA7"/>
<accession>A0A2J6QBA7</accession>
<evidence type="ECO:0000313" key="1">
    <source>
        <dbReference type="EMBL" id="PMD23547.1"/>
    </source>
</evidence>
<evidence type="ECO:0000313" key="2">
    <source>
        <dbReference type="Proteomes" id="UP000235672"/>
    </source>
</evidence>
<sequence length="188" mass="21074">MRVLGAARYYIRQHQHQDSRQSDCSQHAIATRLHSWKRGAHAKTWKGGSAQSESAPCYNPRTPLFCVPPQSHNHTSAHTPFTTNQPRLRPVQNLLDIHILGYAALFCLPQHSNVFCCYSKELRTLYHLTCQEKGITTPVSWMVNEHVVQAHLRSRIQNPIATPVWQSTSGSQVRCSGLAPAGSLGHGY</sequence>
<keyword evidence="2" id="KW-1185">Reference proteome</keyword>
<name>A0A2J6QBA7_9HELO</name>
<gene>
    <name evidence="1" type="ORF">NA56DRAFT_41025</name>
</gene>